<dbReference type="EMBL" id="SMFL01000004">
    <property type="protein sequence ID" value="TDE15358.1"/>
    <property type="molecule type" value="Genomic_DNA"/>
</dbReference>
<evidence type="ECO:0000313" key="2">
    <source>
        <dbReference type="Proteomes" id="UP000294850"/>
    </source>
</evidence>
<dbReference type="Proteomes" id="UP000294850">
    <property type="component" value="Unassembled WGS sequence"/>
</dbReference>
<reference evidence="1 2" key="1">
    <citation type="submission" date="2019-03" db="EMBL/GenBank/DDBJ databases">
        <title>Dyadobacter AR-3-6 sp. nov., isolated from arctic soil.</title>
        <authorList>
            <person name="Chaudhary D.K."/>
        </authorList>
    </citation>
    <scope>NUCLEOTIDE SEQUENCE [LARGE SCALE GENOMIC DNA]</scope>
    <source>
        <strain evidence="1 2">AR-3-6</strain>
    </source>
</reference>
<dbReference type="AlphaFoldDB" id="A0A4V2Z460"/>
<comment type="caution">
    <text evidence="1">The sequence shown here is derived from an EMBL/GenBank/DDBJ whole genome shotgun (WGS) entry which is preliminary data.</text>
</comment>
<gene>
    <name evidence="1" type="ORF">E0F88_12650</name>
</gene>
<organism evidence="1 2">
    <name type="scientific">Dyadobacter psychrotolerans</name>
    <dbReference type="NCBI Taxonomy" id="2541721"/>
    <lineage>
        <taxon>Bacteria</taxon>
        <taxon>Pseudomonadati</taxon>
        <taxon>Bacteroidota</taxon>
        <taxon>Cytophagia</taxon>
        <taxon>Cytophagales</taxon>
        <taxon>Spirosomataceae</taxon>
        <taxon>Dyadobacter</taxon>
    </lineage>
</organism>
<dbReference type="RefSeq" id="WP_131958621.1">
    <property type="nucleotide sequence ID" value="NZ_SMFL01000004.1"/>
</dbReference>
<protein>
    <submittedName>
        <fullName evidence="1">Uncharacterized protein</fullName>
    </submittedName>
</protein>
<keyword evidence="2" id="KW-1185">Reference proteome</keyword>
<name>A0A4V2Z460_9BACT</name>
<sequence>MKLWEAVKSVVAIGMLPEENTRELEGSRDPANAKDFLEKAAIARDRAKRLDAFIFECDQRV</sequence>
<evidence type="ECO:0000313" key="1">
    <source>
        <dbReference type="EMBL" id="TDE15358.1"/>
    </source>
</evidence>
<accession>A0A4V2Z460</accession>
<proteinExistence type="predicted"/>